<protein>
    <recommendedName>
        <fullName evidence="10">Tyrosine-protein kinase ephrin type A/B receptor-like domain-containing protein</fullName>
    </recommendedName>
</protein>
<dbReference type="AlphaFoldDB" id="A0A4U8V0A6"/>
<proteinExistence type="predicted"/>
<dbReference type="EMBL" id="CM016762">
    <property type="protein sequence ID" value="TMS38725.1"/>
    <property type="molecule type" value="Genomic_DNA"/>
</dbReference>
<dbReference type="PANTHER" id="PTHR22727:SF15">
    <property type="entry name" value="MRH DOMAIN-CONTAINING PROTEIN"/>
    <property type="match status" value="1"/>
</dbReference>
<reference evidence="8 9" key="2">
    <citation type="journal article" date="2019" name="G3 (Bethesda)">
        <title>Hybrid Assembly of the Genome of the Entomopathogenic Nematode Steinernema carpocapsae Identifies the X-Chromosome.</title>
        <authorList>
            <person name="Serra L."/>
            <person name="Macchietto M."/>
            <person name="Macias-Munoz A."/>
            <person name="McGill C.J."/>
            <person name="Rodriguez I.M."/>
            <person name="Rodriguez B."/>
            <person name="Murad R."/>
            <person name="Mortazavi A."/>
        </authorList>
    </citation>
    <scope>NUCLEOTIDE SEQUENCE [LARGE SCALE GENOMIC DNA]</scope>
    <source>
        <strain evidence="8 9">ALL</strain>
    </source>
</reference>
<name>A0A4U8V0A6_STECR</name>
<dbReference type="InterPro" id="IPR009030">
    <property type="entry name" value="Growth_fac_rcpt_cys_sf"/>
</dbReference>
<keyword evidence="2" id="KW-1133">Transmembrane helix</keyword>
<reference evidence="8 9" key="1">
    <citation type="journal article" date="2015" name="Genome Biol.">
        <title>Comparative genomics of Steinernema reveals deeply conserved gene regulatory networks.</title>
        <authorList>
            <person name="Dillman A.R."/>
            <person name="Macchietto M."/>
            <person name="Porter C.F."/>
            <person name="Rogers A."/>
            <person name="Williams B."/>
            <person name="Antoshechkin I."/>
            <person name="Lee M.M."/>
            <person name="Goodwin Z."/>
            <person name="Lu X."/>
            <person name="Lewis E.E."/>
            <person name="Goodrich-Blair H."/>
            <person name="Stock S.P."/>
            <person name="Adams B.J."/>
            <person name="Sternberg P.W."/>
            <person name="Mortazavi A."/>
        </authorList>
    </citation>
    <scope>NUCLEOTIDE SEQUENCE [LARGE SCALE GENOMIC DNA]</scope>
    <source>
        <strain evidence="8 9">ALL</strain>
    </source>
</reference>
<dbReference type="Pfam" id="PF23087">
    <property type="entry name" value="MRH_ELAPOR1_9th"/>
    <property type="match status" value="1"/>
</dbReference>
<evidence type="ECO:0000313" key="9">
    <source>
        <dbReference type="Proteomes" id="UP000298663"/>
    </source>
</evidence>
<evidence type="ECO:0000256" key="3">
    <source>
        <dbReference type="SAM" id="SignalP"/>
    </source>
</evidence>
<evidence type="ECO:0000259" key="7">
    <source>
        <dbReference type="Pfam" id="PF23087"/>
    </source>
</evidence>
<evidence type="ECO:0000256" key="2">
    <source>
        <dbReference type="SAM" id="Phobius"/>
    </source>
</evidence>
<keyword evidence="9" id="KW-1185">Reference proteome</keyword>
<dbReference type="OrthoDB" id="439917at2759"/>
<sequence>MTSYNFALTAISCYALLLPLAQAIQCAKEDFVYEYLNCDSEGKRWRVAVPRSHQLKCDNVPPPVVGINCSFSCPAGHFLDVESQECRQCQAGTYSLGGGIRYDEFENGLPSGFSVENYNDDTDQFFHGESPLYQEPCPASAGWVIQNSELRYMPTPCVSKLSIQVHLVTNGFIQLVYRMPRESRGLLLNVNVKNEQCQTIRDRLENRLSGGDHSSEEENRDWRVKKLELRKGQNVVSLTVSNNRELTTLADVIYVAKIDIVGIAFTKTCTKCSAGTYSKNGATMCSPCNPGTYSPKGSAECLRCKENMFSGPKAARCRAKPPCEKIDFYKKFDACQNGDMTVRHLPFQPHVCNNDVPSSFVKQNPAREKCSKCSLGMFRDASGNCKFCGEGEFSNDGTSCKKCSDKSISNNGYFFNRWETLPSNMEAGCQFISQDDYTNCQMSDAWVPQGNFIQSSTTRDNDVVLELMLNVTTGFKNYLQPEGVRNSVDNPVAFVEFEFETKCADLSCTLYFVSDRNMKTQRGTFKILSIFNGTQPRQIVRHPIVHKNPTSFIFAFLRSGTAMSESVASDVAKIYSWNVTNVARKGQQMGADRCLSCPMFDETQKVCHPCPPGHYIDVKENSCVKCPERTVLNMTSSRYGVESCLKCGPNLVADPKHVECIFDGELRIADEQNKTVKYELGGLRNKSLSASGIRVFAREGNSYYHGYNLTVFGGMVSCREQFKDSMFGLPVLDVSSADQMASVCRSTALPIHDENMTSSEKVIYVSPAPIAQRLIAVTTAHSFGSVTLTDKDMEYDTISEKNRPTDIHFYYEPVQSSLIACRNGTAVVITARCDPHAAKLVARVPKNCPDGTCNGCLYHLIIETSMACPLCEMNDFDVIRGECLDGKQTIHTIPSRHCVLSGVQAKEREEPCSVLTANMQLLFLILGTLTTALIISVTIIHRRNKSLEYKYMKLIEAKVGVNGIELPMAESCALGSDEEEEEETSSTRVFFGRKGKNDVYASQPRRPRQK</sequence>
<evidence type="ECO:0008006" key="10">
    <source>
        <dbReference type="Google" id="ProtNLM"/>
    </source>
</evidence>
<dbReference type="InterPro" id="IPR039181">
    <property type="entry name" value="Elapor1/2"/>
</dbReference>
<feature type="domain" description="Elapor1-like galactose binding" evidence="6">
    <location>
        <begin position="99"/>
        <end position="264"/>
    </location>
</feature>
<evidence type="ECO:0000259" key="4">
    <source>
        <dbReference type="Pfam" id="PF07699"/>
    </source>
</evidence>
<dbReference type="InterPro" id="IPR056607">
    <property type="entry name" value="Elapor1/2_MRH"/>
</dbReference>
<evidence type="ECO:0000313" key="8">
    <source>
        <dbReference type="EMBL" id="TMS38725.1"/>
    </source>
</evidence>
<feature type="domain" description="Elapor1/2 galactose binding" evidence="5">
    <location>
        <begin position="415"/>
        <end position="583"/>
    </location>
</feature>
<evidence type="ECO:0000259" key="5">
    <source>
        <dbReference type="Pfam" id="PF23031"/>
    </source>
</evidence>
<dbReference type="GO" id="GO:0016020">
    <property type="term" value="C:membrane"/>
    <property type="evidence" value="ECO:0007669"/>
    <property type="project" value="TreeGrafter"/>
</dbReference>
<dbReference type="STRING" id="34508.A0A4U8V0A6"/>
<dbReference type="SUPFAM" id="SSF57184">
    <property type="entry name" value="Growth factor receptor domain"/>
    <property type="match status" value="1"/>
</dbReference>
<keyword evidence="3" id="KW-0732">Signal</keyword>
<feature type="chain" id="PRO_5020882668" description="Tyrosine-protein kinase ephrin type A/B receptor-like domain-containing protein" evidence="3">
    <location>
        <begin position="24"/>
        <end position="1010"/>
    </location>
</feature>
<feature type="transmembrane region" description="Helical" evidence="2">
    <location>
        <begin position="921"/>
        <end position="940"/>
    </location>
</feature>
<feature type="region of interest" description="Disordered" evidence="1">
    <location>
        <begin position="973"/>
        <end position="1010"/>
    </location>
</feature>
<dbReference type="InterPro" id="IPR056609">
    <property type="entry name" value="Elapor1-like_3rd"/>
</dbReference>
<dbReference type="Pfam" id="PF23032">
    <property type="entry name" value="GBD_ELAPOR1-like_3rd"/>
    <property type="match status" value="1"/>
</dbReference>
<comment type="caution">
    <text evidence="8">The sequence shown here is derived from an EMBL/GenBank/DDBJ whole genome shotgun (WGS) entry which is preliminary data.</text>
</comment>
<evidence type="ECO:0000256" key="1">
    <source>
        <dbReference type="SAM" id="MobiDB-lite"/>
    </source>
</evidence>
<organism evidence="8 9">
    <name type="scientific">Steinernema carpocapsae</name>
    <name type="common">Entomopathogenic nematode</name>
    <dbReference type="NCBI Taxonomy" id="34508"/>
    <lineage>
        <taxon>Eukaryota</taxon>
        <taxon>Metazoa</taxon>
        <taxon>Ecdysozoa</taxon>
        <taxon>Nematoda</taxon>
        <taxon>Chromadorea</taxon>
        <taxon>Rhabditida</taxon>
        <taxon>Tylenchina</taxon>
        <taxon>Panagrolaimomorpha</taxon>
        <taxon>Strongyloidoidea</taxon>
        <taxon>Steinernematidae</taxon>
        <taxon>Steinernema</taxon>
    </lineage>
</organism>
<feature type="signal peptide" evidence="3">
    <location>
        <begin position="1"/>
        <end position="23"/>
    </location>
</feature>
<keyword evidence="2" id="KW-0472">Membrane</keyword>
<dbReference type="InterPro" id="IPR056608">
    <property type="entry name" value="Elapor1/2_GBD"/>
</dbReference>
<dbReference type="Pfam" id="PF07699">
    <property type="entry name" value="Ephrin_rec_like"/>
    <property type="match status" value="1"/>
</dbReference>
<feature type="domain" description="Tyrosine-protein kinase ephrin type A/B receptor-like" evidence="4">
    <location>
        <begin position="275"/>
        <end position="316"/>
    </location>
</feature>
<feature type="domain" description="Elapor1/2 mannose 6-phosphate receptor homology" evidence="7">
    <location>
        <begin position="673"/>
        <end position="871"/>
    </location>
</feature>
<keyword evidence="2" id="KW-0812">Transmembrane</keyword>
<dbReference type="InterPro" id="IPR011641">
    <property type="entry name" value="Tyr-kin_ephrin_A/B_rcpt-like"/>
</dbReference>
<dbReference type="PANTHER" id="PTHR22727">
    <property type="entry name" value="PROTEIN CBG13728"/>
    <property type="match status" value="1"/>
</dbReference>
<dbReference type="Gene3D" id="2.10.50.10">
    <property type="entry name" value="Tumor Necrosis Factor Receptor, subunit A, domain 2"/>
    <property type="match status" value="2"/>
</dbReference>
<accession>A0A4U8V0A6</accession>
<dbReference type="EMBL" id="AZBU02000001">
    <property type="protein sequence ID" value="TMS38725.1"/>
    <property type="molecule type" value="Genomic_DNA"/>
</dbReference>
<evidence type="ECO:0000259" key="6">
    <source>
        <dbReference type="Pfam" id="PF23032"/>
    </source>
</evidence>
<gene>
    <name evidence="8" type="ORF">L596_005385</name>
</gene>
<dbReference type="Proteomes" id="UP000298663">
    <property type="component" value="Chromosome X"/>
</dbReference>
<dbReference type="SMART" id="SM01411">
    <property type="entry name" value="Ephrin_rec_like"/>
    <property type="match status" value="3"/>
</dbReference>
<dbReference type="Pfam" id="PF23031">
    <property type="entry name" value="GBD_ELAPOR1"/>
    <property type="match status" value="1"/>
</dbReference>